<evidence type="ECO:0000313" key="2">
    <source>
        <dbReference type="EMBL" id="BBX73273.1"/>
    </source>
</evidence>
<evidence type="ECO:0000256" key="1">
    <source>
        <dbReference type="SAM" id="MobiDB-lite"/>
    </source>
</evidence>
<evidence type="ECO:0000313" key="3">
    <source>
        <dbReference type="Proteomes" id="UP000467236"/>
    </source>
</evidence>
<gene>
    <name evidence="2" type="ORF">MSHI_11790</name>
</gene>
<accession>A0A7I7MP40</accession>
<proteinExistence type="predicted"/>
<organism evidence="2 3">
    <name type="scientific">Mycobacterium shinjukuense</name>
    <dbReference type="NCBI Taxonomy" id="398694"/>
    <lineage>
        <taxon>Bacteria</taxon>
        <taxon>Bacillati</taxon>
        <taxon>Actinomycetota</taxon>
        <taxon>Actinomycetes</taxon>
        <taxon>Mycobacteriales</taxon>
        <taxon>Mycobacteriaceae</taxon>
        <taxon>Mycobacterium</taxon>
    </lineage>
</organism>
<dbReference type="RefSeq" id="WP_083049926.1">
    <property type="nucleotide sequence ID" value="NZ_AP022575.1"/>
</dbReference>
<protein>
    <submittedName>
        <fullName evidence="2">Uncharacterized protein</fullName>
    </submittedName>
</protein>
<dbReference type="EMBL" id="AP022575">
    <property type="protein sequence ID" value="BBX73273.1"/>
    <property type="molecule type" value="Genomic_DNA"/>
</dbReference>
<feature type="region of interest" description="Disordered" evidence="1">
    <location>
        <begin position="1"/>
        <end position="26"/>
    </location>
</feature>
<sequence length="104" mass="10957">MFVDTGLLHSGGEESHRAGEHAQDGVDRLSRGPLLSGMFGEFRAAQTFHDAVGVAHAQQVKGLRAHREALTALGGKAHYAAAGFTDMDDRNAANLRAVRCGSAT</sequence>
<dbReference type="AlphaFoldDB" id="A0A7I7MP40"/>
<keyword evidence="3" id="KW-1185">Reference proteome</keyword>
<dbReference type="Proteomes" id="UP000467236">
    <property type="component" value="Chromosome"/>
</dbReference>
<dbReference type="InterPro" id="IPR022534">
    <property type="entry name" value="DUF2563"/>
</dbReference>
<feature type="compositionally biased region" description="Basic and acidic residues" evidence="1">
    <location>
        <begin position="11"/>
        <end position="26"/>
    </location>
</feature>
<name>A0A7I7MP40_9MYCO</name>
<dbReference type="KEGG" id="mshj:MSHI_11790"/>
<dbReference type="OrthoDB" id="4750359at2"/>
<reference evidence="2 3" key="1">
    <citation type="journal article" date="2019" name="Emerg. Microbes Infect.">
        <title>Comprehensive subspecies identification of 175 nontuberculous mycobacteria species based on 7547 genomic profiles.</title>
        <authorList>
            <person name="Matsumoto Y."/>
            <person name="Kinjo T."/>
            <person name="Motooka D."/>
            <person name="Nabeya D."/>
            <person name="Jung N."/>
            <person name="Uechi K."/>
            <person name="Horii T."/>
            <person name="Iida T."/>
            <person name="Fujita J."/>
            <person name="Nakamura S."/>
        </authorList>
    </citation>
    <scope>NUCLEOTIDE SEQUENCE [LARGE SCALE GENOMIC DNA]</scope>
    <source>
        <strain evidence="2 3">JCM 14233</strain>
    </source>
</reference>
<dbReference type="Pfam" id="PF10817">
    <property type="entry name" value="DUF2563"/>
    <property type="match status" value="1"/>
</dbReference>